<dbReference type="GO" id="GO:0006310">
    <property type="term" value="P:DNA recombination"/>
    <property type="evidence" value="ECO:0007669"/>
    <property type="project" value="UniProtKB-KW"/>
</dbReference>
<dbReference type="Gene3D" id="1.10.443.10">
    <property type="entry name" value="Intergrase catalytic core"/>
    <property type="match status" value="1"/>
</dbReference>
<accession>A0A7W6FWU1</accession>
<organism evidence="3 4">
    <name type="scientific">Aureimonas phyllosphaerae</name>
    <dbReference type="NCBI Taxonomy" id="1166078"/>
    <lineage>
        <taxon>Bacteria</taxon>
        <taxon>Pseudomonadati</taxon>
        <taxon>Pseudomonadota</taxon>
        <taxon>Alphaproteobacteria</taxon>
        <taxon>Hyphomicrobiales</taxon>
        <taxon>Aurantimonadaceae</taxon>
        <taxon>Aureimonas</taxon>
    </lineage>
</organism>
<keyword evidence="1" id="KW-0233">DNA recombination</keyword>
<evidence type="ECO:0000313" key="4">
    <source>
        <dbReference type="Proteomes" id="UP000531216"/>
    </source>
</evidence>
<name>A0A7W6FWU1_9HYPH</name>
<dbReference type="Pfam" id="PF00589">
    <property type="entry name" value="Phage_integrase"/>
    <property type="match status" value="1"/>
</dbReference>
<dbReference type="InterPro" id="IPR002104">
    <property type="entry name" value="Integrase_catalytic"/>
</dbReference>
<reference evidence="3 4" key="1">
    <citation type="submission" date="2020-08" db="EMBL/GenBank/DDBJ databases">
        <title>Genomic Encyclopedia of Type Strains, Phase IV (KMG-IV): sequencing the most valuable type-strain genomes for metagenomic binning, comparative biology and taxonomic classification.</title>
        <authorList>
            <person name="Goeker M."/>
        </authorList>
    </citation>
    <scope>NUCLEOTIDE SEQUENCE [LARGE SCALE GENOMIC DNA]</scope>
    <source>
        <strain evidence="3 4">DSM 25024</strain>
    </source>
</reference>
<dbReference type="GO" id="GO:0015074">
    <property type="term" value="P:DNA integration"/>
    <property type="evidence" value="ECO:0007669"/>
    <property type="project" value="InterPro"/>
</dbReference>
<dbReference type="InterPro" id="IPR013762">
    <property type="entry name" value="Integrase-like_cat_sf"/>
</dbReference>
<dbReference type="GO" id="GO:0003677">
    <property type="term" value="F:DNA binding"/>
    <property type="evidence" value="ECO:0007669"/>
    <property type="project" value="InterPro"/>
</dbReference>
<dbReference type="RefSeq" id="WP_183193331.1">
    <property type="nucleotide sequence ID" value="NZ_JACIDO010000026.1"/>
</dbReference>
<protein>
    <submittedName>
        <fullName evidence="3">Integrase</fullName>
    </submittedName>
</protein>
<dbReference type="SUPFAM" id="SSF56349">
    <property type="entry name" value="DNA breaking-rejoining enzymes"/>
    <property type="match status" value="1"/>
</dbReference>
<sequence>ATPTRFAGHLKRRRQAHHALDLNRATCWTQARRRPDEDAFVVAQIDGQPLQPNSLTHEWVRLLAKTDLPRIRYHDLRHSHASQMLAAGVHPKVASERLGHSRIGITIDLYQHTMPGMGACAAELVDAAVRKAVKPKA</sequence>
<evidence type="ECO:0000259" key="2">
    <source>
        <dbReference type="PROSITE" id="PS51898"/>
    </source>
</evidence>
<dbReference type="InterPro" id="IPR011010">
    <property type="entry name" value="DNA_brk_join_enz"/>
</dbReference>
<evidence type="ECO:0000256" key="1">
    <source>
        <dbReference type="ARBA" id="ARBA00023172"/>
    </source>
</evidence>
<dbReference type="EMBL" id="JACIDO010000026">
    <property type="protein sequence ID" value="MBB3938295.1"/>
    <property type="molecule type" value="Genomic_DNA"/>
</dbReference>
<keyword evidence="4" id="KW-1185">Reference proteome</keyword>
<dbReference type="PROSITE" id="PS51898">
    <property type="entry name" value="TYR_RECOMBINASE"/>
    <property type="match status" value="1"/>
</dbReference>
<comment type="caution">
    <text evidence="3">The sequence shown here is derived from an EMBL/GenBank/DDBJ whole genome shotgun (WGS) entry which is preliminary data.</text>
</comment>
<gene>
    <name evidence="3" type="ORF">GGR05_004466</name>
</gene>
<feature type="domain" description="Tyr recombinase" evidence="2">
    <location>
        <begin position="1"/>
        <end position="123"/>
    </location>
</feature>
<evidence type="ECO:0000313" key="3">
    <source>
        <dbReference type="EMBL" id="MBB3938295.1"/>
    </source>
</evidence>
<feature type="non-terminal residue" evidence="3">
    <location>
        <position position="1"/>
    </location>
</feature>
<proteinExistence type="predicted"/>
<dbReference type="Proteomes" id="UP000531216">
    <property type="component" value="Unassembled WGS sequence"/>
</dbReference>
<dbReference type="AlphaFoldDB" id="A0A7W6FWU1"/>